<evidence type="ECO:0000313" key="8">
    <source>
        <dbReference type="Proteomes" id="UP000267017"/>
    </source>
</evidence>
<dbReference type="GO" id="GO:0000160">
    <property type="term" value="P:phosphorelay signal transduction system"/>
    <property type="evidence" value="ECO:0007669"/>
    <property type="project" value="InterPro"/>
</dbReference>
<dbReference type="Pfam" id="PF00072">
    <property type="entry name" value="Response_reg"/>
    <property type="match status" value="1"/>
</dbReference>
<dbReference type="AlphaFoldDB" id="A0A3P3TZ83"/>
<evidence type="ECO:0000256" key="1">
    <source>
        <dbReference type="ARBA" id="ARBA00023015"/>
    </source>
</evidence>
<dbReference type="SUPFAM" id="SSF52172">
    <property type="entry name" value="CheY-like"/>
    <property type="match status" value="1"/>
</dbReference>
<dbReference type="PANTHER" id="PTHR43280">
    <property type="entry name" value="ARAC-FAMILY TRANSCRIPTIONAL REGULATOR"/>
    <property type="match status" value="1"/>
</dbReference>
<sequence length="490" mass="55820">MWKILLVEDEPFVRRSIRQAIPWEEHGFAIAGEAAHGREALEQLETLAPDIVISDIFMPYMDGIELLKAARSRGSEARFIMLTCAGEFEYARAALEYGATGYILKLSMEDAGLLGALGKAKAELEKLARQQELALSDRVGYLWRSMLGKELSGDEKEKLEELKRYDWGGDRPLIVTGLNGAQSFDYDRCCSLLGMSPGRGRLVHSHAQMGLTTLFIRWTGSAPGSLKHTDRELPIICCTASDSASASASAGALEREWLENLRWLDRFYYERPTSDRAFESDYAFSAAVPWEMEQAIIRAFERHEPGECGDLLCGLWDYLAQQVLPMVLVKETAERLDKLFARISRKPPEDAAVLLNCTRHAVLLEELDRRMRRYAKGSRHRKPAETDHPEINAILDYLQQHYERDISLQAMAKYVSMDENYLSGLFKKKTGDTFINYLQKLRVDEAKFYLKETELTVAEIGERCGFANPSYFFKIFKRWTGLTPNEYRTA</sequence>
<dbReference type="GO" id="GO:0003700">
    <property type="term" value="F:DNA-binding transcription factor activity"/>
    <property type="evidence" value="ECO:0007669"/>
    <property type="project" value="InterPro"/>
</dbReference>
<keyword evidence="1" id="KW-0805">Transcription regulation</keyword>
<dbReference type="Proteomes" id="UP000267017">
    <property type="component" value="Unassembled WGS sequence"/>
</dbReference>
<reference evidence="7 8" key="1">
    <citation type="submission" date="2018-11" db="EMBL/GenBank/DDBJ databases">
        <title>Genome sequencing of Paenibacillus sp. KCOM 3021 (= ChDC PVNT-B20).</title>
        <authorList>
            <person name="Kook J.-K."/>
            <person name="Park S.-N."/>
            <person name="Lim Y.K."/>
        </authorList>
    </citation>
    <scope>NUCLEOTIDE SEQUENCE [LARGE SCALE GENOMIC DNA]</scope>
    <source>
        <strain evidence="7 8">KCOM 3021</strain>
    </source>
</reference>
<dbReference type="PROSITE" id="PS00041">
    <property type="entry name" value="HTH_ARAC_FAMILY_1"/>
    <property type="match status" value="1"/>
</dbReference>
<dbReference type="Gene3D" id="1.10.10.60">
    <property type="entry name" value="Homeodomain-like"/>
    <property type="match status" value="2"/>
</dbReference>
<dbReference type="InterPro" id="IPR001789">
    <property type="entry name" value="Sig_transdc_resp-reg_receiver"/>
</dbReference>
<name>A0A3P3TZ83_9BACL</name>
<evidence type="ECO:0000313" key="7">
    <source>
        <dbReference type="EMBL" id="RRJ63417.1"/>
    </source>
</evidence>
<dbReference type="InterPro" id="IPR018062">
    <property type="entry name" value="HTH_AraC-typ_CS"/>
</dbReference>
<dbReference type="Pfam" id="PF12833">
    <property type="entry name" value="HTH_18"/>
    <property type="match status" value="1"/>
</dbReference>
<keyword evidence="3" id="KW-0804">Transcription</keyword>
<dbReference type="PROSITE" id="PS01124">
    <property type="entry name" value="HTH_ARAC_FAMILY_2"/>
    <property type="match status" value="1"/>
</dbReference>
<feature type="domain" description="HTH araC/xylS-type" evidence="5">
    <location>
        <begin position="392"/>
        <end position="490"/>
    </location>
</feature>
<dbReference type="InterPro" id="IPR009057">
    <property type="entry name" value="Homeodomain-like_sf"/>
</dbReference>
<evidence type="ECO:0000256" key="2">
    <source>
        <dbReference type="ARBA" id="ARBA00023125"/>
    </source>
</evidence>
<evidence type="ECO:0000259" key="5">
    <source>
        <dbReference type="PROSITE" id="PS01124"/>
    </source>
</evidence>
<dbReference type="EMBL" id="RRCN01000001">
    <property type="protein sequence ID" value="RRJ63417.1"/>
    <property type="molecule type" value="Genomic_DNA"/>
</dbReference>
<dbReference type="OrthoDB" id="1769137at2"/>
<dbReference type="CDD" id="cd17536">
    <property type="entry name" value="REC_YesN-like"/>
    <property type="match status" value="1"/>
</dbReference>
<feature type="modified residue" description="4-aspartylphosphate" evidence="4">
    <location>
        <position position="55"/>
    </location>
</feature>
<dbReference type="PANTHER" id="PTHR43280:SF2">
    <property type="entry name" value="HTH-TYPE TRANSCRIPTIONAL REGULATOR EXSA"/>
    <property type="match status" value="1"/>
</dbReference>
<evidence type="ECO:0000256" key="4">
    <source>
        <dbReference type="PROSITE-ProRule" id="PRU00169"/>
    </source>
</evidence>
<feature type="domain" description="Response regulatory" evidence="6">
    <location>
        <begin position="3"/>
        <end position="120"/>
    </location>
</feature>
<evidence type="ECO:0000256" key="3">
    <source>
        <dbReference type="ARBA" id="ARBA00023163"/>
    </source>
</evidence>
<dbReference type="PROSITE" id="PS50110">
    <property type="entry name" value="RESPONSE_REGULATORY"/>
    <property type="match status" value="1"/>
</dbReference>
<keyword evidence="8" id="KW-1185">Reference proteome</keyword>
<gene>
    <name evidence="7" type="ORF">EHV15_11150</name>
</gene>
<evidence type="ECO:0000259" key="6">
    <source>
        <dbReference type="PROSITE" id="PS50110"/>
    </source>
</evidence>
<dbReference type="InterPro" id="IPR018060">
    <property type="entry name" value="HTH_AraC"/>
</dbReference>
<comment type="caution">
    <text evidence="7">The sequence shown here is derived from an EMBL/GenBank/DDBJ whole genome shotgun (WGS) entry which is preliminary data.</text>
</comment>
<dbReference type="RefSeq" id="WP_128631254.1">
    <property type="nucleotide sequence ID" value="NZ_RRCN01000001.1"/>
</dbReference>
<keyword evidence="2" id="KW-0238">DNA-binding</keyword>
<dbReference type="InterPro" id="IPR020449">
    <property type="entry name" value="Tscrpt_reg_AraC-type_HTH"/>
</dbReference>
<accession>A0A3P3TZ83</accession>
<dbReference type="Gene3D" id="3.40.50.2300">
    <property type="match status" value="1"/>
</dbReference>
<organism evidence="7 8">
    <name type="scientific">Paenibacillus oralis</name>
    <dbReference type="NCBI Taxonomy" id="2490856"/>
    <lineage>
        <taxon>Bacteria</taxon>
        <taxon>Bacillati</taxon>
        <taxon>Bacillota</taxon>
        <taxon>Bacilli</taxon>
        <taxon>Bacillales</taxon>
        <taxon>Paenibacillaceae</taxon>
        <taxon>Paenibacillus</taxon>
    </lineage>
</organism>
<dbReference type="SMART" id="SM00342">
    <property type="entry name" value="HTH_ARAC"/>
    <property type="match status" value="1"/>
</dbReference>
<proteinExistence type="predicted"/>
<protein>
    <submittedName>
        <fullName evidence="7">Response regulator</fullName>
    </submittedName>
</protein>
<dbReference type="SUPFAM" id="SSF46689">
    <property type="entry name" value="Homeodomain-like"/>
    <property type="match status" value="2"/>
</dbReference>
<dbReference type="SMART" id="SM00448">
    <property type="entry name" value="REC"/>
    <property type="match status" value="1"/>
</dbReference>
<dbReference type="InterPro" id="IPR011006">
    <property type="entry name" value="CheY-like_superfamily"/>
</dbReference>
<dbReference type="PRINTS" id="PR00032">
    <property type="entry name" value="HTHARAC"/>
</dbReference>
<dbReference type="GO" id="GO:0043565">
    <property type="term" value="F:sequence-specific DNA binding"/>
    <property type="evidence" value="ECO:0007669"/>
    <property type="project" value="InterPro"/>
</dbReference>
<keyword evidence="4" id="KW-0597">Phosphoprotein</keyword>